<dbReference type="Proteomes" id="UP000004892">
    <property type="component" value="Unassembled WGS sequence"/>
</dbReference>
<evidence type="ECO:0000313" key="5">
    <source>
        <dbReference type="Proteomes" id="UP000004892"/>
    </source>
</evidence>
<dbReference type="eggNOG" id="COG0438">
    <property type="taxonomic scope" value="Bacteria"/>
</dbReference>
<dbReference type="InterPro" id="IPR001296">
    <property type="entry name" value="Glyco_trans_1"/>
</dbReference>
<gene>
    <name evidence="4" type="ORF">HMPREF9449_00939</name>
</gene>
<dbReference type="PANTHER" id="PTHR12526">
    <property type="entry name" value="GLYCOSYLTRANSFERASE"/>
    <property type="match status" value="1"/>
</dbReference>
<dbReference type="PATRIC" id="fig|742817.3.peg.997"/>
<keyword evidence="5" id="KW-1185">Reference proteome</keyword>
<reference evidence="4 5" key="1">
    <citation type="submission" date="2012-01" db="EMBL/GenBank/DDBJ databases">
        <title>The Genome Sequence of Odoribacter laneus YIT 12061.</title>
        <authorList>
            <consortium name="The Broad Institute Genome Sequencing Platform"/>
            <person name="Earl A."/>
            <person name="Ward D."/>
            <person name="Feldgarden M."/>
            <person name="Gevers D."/>
            <person name="Morotomi M."/>
            <person name="Young S.K."/>
            <person name="Zeng Q."/>
            <person name="Gargeya S."/>
            <person name="Fitzgerald M."/>
            <person name="Haas B."/>
            <person name="Abouelleil A."/>
            <person name="Alvarado L."/>
            <person name="Arachchi H.M."/>
            <person name="Berlin A."/>
            <person name="Chapman S.B."/>
            <person name="Gearin G."/>
            <person name="Goldberg J."/>
            <person name="Griggs A."/>
            <person name="Gujja S."/>
            <person name="Hansen M."/>
            <person name="Heiman D."/>
            <person name="Howarth C."/>
            <person name="Larimer J."/>
            <person name="Lui A."/>
            <person name="MacDonald P.J.P."/>
            <person name="McCowen C."/>
            <person name="Montmayeur A."/>
            <person name="Murphy C."/>
            <person name="Neiman D."/>
            <person name="Pearson M."/>
            <person name="Priest M."/>
            <person name="Roberts A."/>
            <person name="Saif S."/>
            <person name="Shea T."/>
            <person name="Sisk P."/>
            <person name="Stolte C."/>
            <person name="Sykes S."/>
            <person name="Wortman J."/>
            <person name="Nusbaum C."/>
            <person name="Birren B."/>
        </authorList>
    </citation>
    <scope>NUCLEOTIDE SEQUENCE [LARGE SCALE GENOMIC DNA]</scope>
    <source>
        <strain evidence="4 5">YIT 12061</strain>
    </source>
</reference>
<sequence>MKKKILFVHHAGEWGGAPMYMTNIIKALDKSKYDIKVVLLKQSPDLINRLKGMGINCVCSNEKFFNQGKAAFAYCEWSNWRLHTLIIIIYYWILAKFMYIPKELEKYDYDILVLNSSCLTAWLKSNHKRGKRSIIHVQEPLRQRRLNPIYSFMFKRQIRKYADSVIAITEDNAKRTGVFDKTIISRNFAPVPSTDAFPESYSSKKVLYLGGSQAIKGFCTLIDALPYLDENVVVYIGGYISEPVNVRGIKGIIKALLKCDKRMNEACERLKYADNVKLIGMTNDVHTLLDEVCCLVSPFSKPHFSRPVIEAYLHKKAAIVTNIAGINEYVMHKRTGLIVPNNNSMKLADAINYICSHPVEAKELGENGYCLAIKYYTEEANVQVACSEYERVASLIRK</sequence>
<dbReference type="STRING" id="742817.HMPREF9449_00939"/>
<keyword evidence="1" id="KW-0328">Glycosyltransferase</keyword>
<dbReference type="Gene3D" id="3.40.50.2000">
    <property type="entry name" value="Glycogen Phosphorylase B"/>
    <property type="match status" value="2"/>
</dbReference>
<keyword evidence="2" id="KW-0808">Transferase</keyword>
<evidence type="ECO:0000313" key="4">
    <source>
        <dbReference type="EMBL" id="EHP49421.1"/>
    </source>
</evidence>
<dbReference type="Pfam" id="PF00534">
    <property type="entry name" value="Glycos_transf_1"/>
    <property type="match status" value="1"/>
</dbReference>
<dbReference type="GeneID" id="98068535"/>
<dbReference type="SUPFAM" id="SSF53756">
    <property type="entry name" value="UDP-Glycosyltransferase/glycogen phosphorylase"/>
    <property type="match status" value="1"/>
</dbReference>
<protein>
    <recommendedName>
        <fullName evidence="3">Glycosyl transferase family 1 domain-containing protein</fullName>
    </recommendedName>
</protein>
<dbReference type="GO" id="GO:0016757">
    <property type="term" value="F:glycosyltransferase activity"/>
    <property type="evidence" value="ECO:0007669"/>
    <property type="project" value="UniProtKB-KW"/>
</dbReference>
<accession>H1DFA3</accession>
<evidence type="ECO:0000256" key="1">
    <source>
        <dbReference type="ARBA" id="ARBA00022676"/>
    </source>
</evidence>
<dbReference type="HOGENOM" id="CLU_009583_0_4_10"/>
<dbReference type="EMBL" id="ADMC01000014">
    <property type="protein sequence ID" value="EHP49421.1"/>
    <property type="molecule type" value="Genomic_DNA"/>
</dbReference>
<comment type="caution">
    <text evidence="4">The sequence shown here is derived from an EMBL/GenBank/DDBJ whole genome shotgun (WGS) entry which is preliminary data.</text>
</comment>
<feature type="domain" description="Glycosyl transferase family 1" evidence="3">
    <location>
        <begin position="203"/>
        <end position="369"/>
    </location>
</feature>
<proteinExistence type="predicted"/>
<dbReference type="PANTHER" id="PTHR12526:SF629">
    <property type="entry name" value="TEICHURONIC ACID BIOSYNTHESIS GLYCOSYLTRANSFERASE TUAH-RELATED"/>
    <property type="match status" value="1"/>
</dbReference>
<dbReference type="AlphaFoldDB" id="H1DFA3"/>
<evidence type="ECO:0000259" key="3">
    <source>
        <dbReference type="Pfam" id="PF00534"/>
    </source>
</evidence>
<name>H1DFA3_9BACT</name>
<evidence type="ECO:0000256" key="2">
    <source>
        <dbReference type="ARBA" id="ARBA00022679"/>
    </source>
</evidence>
<organism evidence="4 5">
    <name type="scientific">Odoribacter laneus YIT 12061</name>
    <dbReference type="NCBI Taxonomy" id="742817"/>
    <lineage>
        <taxon>Bacteria</taxon>
        <taxon>Pseudomonadati</taxon>
        <taxon>Bacteroidota</taxon>
        <taxon>Bacteroidia</taxon>
        <taxon>Bacteroidales</taxon>
        <taxon>Odoribacteraceae</taxon>
        <taxon>Odoribacter</taxon>
    </lineage>
</organism>
<dbReference type="RefSeq" id="WP_009136087.1">
    <property type="nucleotide sequence ID" value="NZ_JH594596.1"/>
</dbReference>
<dbReference type="CDD" id="cd03801">
    <property type="entry name" value="GT4_PimA-like"/>
    <property type="match status" value="1"/>
</dbReference>